<dbReference type="Gene3D" id="1.50.40.10">
    <property type="entry name" value="Mitochondrial carrier domain"/>
    <property type="match status" value="1"/>
</dbReference>
<dbReference type="GO" id="GO:0015658">
    <property type="term" value="F:branched-chain amino acid transmembrane transporter activity"/>
    <property type="evidence" value="ECO:0007669"/>
    <property type="project" value="InterPro"/>
</dbReference>
<keyword evidence="3" id="KW-0812">Transmembrane</keyword>
<evidence type="ECO:0000256" key="1">
    <source>
        <dbReference type="ARBA" id="ARBA00004141"/>
    </source>
</evidence>
<dbReference type="AlphaFoldDB" id="A0A212FQ49"/>
<dbReference type="GO" id="GO:0016020">
    <property type="term" value="C:membrane"/>
    <property type="evidence" value="ECO:0007669"/>
    <property type="project" value="UniProtKB-SubCell"/>
</dbReference>
<dbReference type="KEGG" id="dpl:KGM_209101B"/>
<dbReference type="PANTHER" id="PTHR46314">
    <property type="entry name" value="SOLUTE CARRIER FAMILY 25 MEMBER 44"/>
    <property type="match status" value="1"/>
</dbReference>
<reference evidence="5 6" key="1">
    <citation type="journal article" date="2011" name="Cell">
        <title>The monarch butterfly genome yields insights into long-distance migration.</title>
        <authorList>
            <person name="Zhan S."/>
            <person name="Merlin C."/>
            <person name="Boore J.L."/>
            <person name="Reppert S.M."/>
        </authorList>
    </citation>
    <scope>NUCLEOTIDE SEQUENCE [LARGE SCALE GENOMIC DNA]</scope>
    <source>
        <strain evidence="5">F-2</strain>
    </source>
</reference>
<keyword evidence="6" id="KW-1185">Reference proteome</keyword>
<proteinExistence type="inferred from homology"/>
<evidence type="ECO:0000256" key="4">
    <source>
        <dbReference type="ARBA" id="ARBA00023136"/>
    </source>
</evidence>
<evidence type="ECO:0000313" key="5">
    <source>
        <dbReference type="EMBL" id="OWR55815.1"/>
    </source>
</evidence>
<dbReference type="PANTHER" id="PTHR46314:SF2">
    <property type="entry name" value="SOLUTE CARRIER FAMILY 25 MEMBER 44"/>
    <property type="match status" value="1"/>
</dbReference>
<dbReference type="InParanoid" id="A0A212FQ49"/>
<protein>
    <submittedName>
        <fullName evidence="5">Mitochondrial glutamate carrier</fullName>
    </submittedName>
</protein>
<keyword evidence="4" id="KW-0472">Membrane</keyword>
<comment type="caution">
    <text evidence="5">The sequence shown here is derived from an EMBL/GenBank/DDBJ whole genome shotgun (WGS) entry which is preliminary data.</text>
</comment>
<sequence>VEGVGTMKQVFKELWREEGFVGLYAKGLSARLVQSACFSFSIILGYESIKRVSLSDEYRTRVRW</sequence>
<comment type="subcellular location">
    <subcellularLocation>
        <location evidence="1">Membrane</location>
        <topology evidence="1">Multi-pass membrane protein</topology>
    </subcellularLocation>
</comment>
<accession>A0A212FQ49</accession>
<dbReference type="EMBL" id="AGBW02000087">
    <property type="protein sequence ID" value="OWR55815.1"/>
    <property type="molecule type" value="Genomic_DNA"/>
</dbReference>
<dbReference type="GO" id="GO:0005739">
    <property type="term" value="C:mitochondrion"/>
    <property type="evidence" value="ECO:0007669"/>
    <property type="project" value="InterPro"/>
</dbReference>
<dbReference type="Proteomes" id="UP000007151">
    <property type="component" value="Unassembled WGS sequence"/>
</dbReference>
<name>A0A212FQ49_DANPL</name>
<dbReference type="InterPro" id="IPR042164">
    <property type="entry name" value="SLC25A44"/>
</dbReference>
<dbReference type="InterPro" id="IPR023395">
    <property type="entry name" value="MCP_dom_sf"/>
</dbReference>
<evidence type="ECO:0000256" key="2">
    <source>
        <dbReference type="ARBA" id="ARBA00006375"/>
    </source>
</evidence>
<dbReference type="SUPFAM" id="SSF103506">
    <property type="entry name" value="Mitochondrial carrier"/>
    <property type="match status" value="1"/>
</dbReference>
<evidence type="ECO:0000313" key="6">
    <source>
        <dbReference type="Proteomes" id="UP000007151"/>
    </source>
</evidence>
<evidence type="ECO:0000256" key="3">
    <source>
        <dbReference type="ARBA" id="ARBA00022692"/>
    </source>
</evidence>
<gene>
    <name evidence="5" type="ORF">KGM_209101B</name>
</gene>
<organism evidence="5 6">
    <name type="scientific">Danaus plexippus plexippus</name>
    <dbReference type="NCBI Taxonomy" id="278856"/>
    <lineage>
        <taxon>Eukaryota</taxon>
        <taxon>Metazoa</taxon>
        <taxon>Ecdysozoa</taxon>
        <taxon>Arthropoda</taxon>
        <taxon>Hexapoda</taxon>
        <taxon>Insecta</taxon>
        <taxon>Pterygota</taxon>
        <taxon>Neoptera</taxon>
        <taxon>Endopterygota</taxon>
        <taxon>Lepidoptera</taxon>
        <taxon>Glossata</taxon>
        <taxon>Ditrysia</taxon>
        <taxon>Papilionoidea</taxon>
        <taxon>Nymphalidae</taxon>
        <taxon>Danainae</taxon>
        <taxon>Danaini</taxon>
        <taxon>Danaina</taxon>
        <taxon>Danaus</taxon>
        <taxon>Danaus</taxon>
    </lineage>
</organism>
<dbReference type="GO" id="GO:0009083">
    <property type="term" value="P:branched-chain amino acid catabolic process"/>
    <property type="evidence" value="ECO:0007669"/>
    <property type="project" value="InterPro"/>
</dbReference>
<dbReference type="Pfam" id="PF00153">
    <property type="entry name" value="Mito_carr"/>
    <property type="match status" value="1"/>
</dbReference>
<dbReference type="InterPro" id="IPR018108">
    <property type="entry name" value="MCP_transmembrane"/>
</dbReference>
<feature type="non-terminal residue" evidence="5">
    <location>
        <position position="1"/>
    </location>
</feature>
<comment type="similarity">
    <text evidence="2">Belongs to the mitochondrial carrier (TC 2.A.29) family.</text>
</comment>